<dbReference type="Proteomes" id="UP000316968">
    <property type="component" value="Chromosome"/>
</dbReference>
<keyword evidence="1" id="KW-0472">Membrane</keyword>
<organism evidence="2 3">
    <name type="scientific">Saccharibacillus brassicae</name>
    <dbReference type="NCBI Taxonomy" id="2583377"/>
    <lineage>
        <taxon>Bacteria</taxon>
        <taxon>Bacillati</taxon>
        <taxon>Bacillota</taxon>
        <taxon>Bacilli</taxon>
        <taxon>Bacillales</taxon>
        <taxon>Paenibacillaceae</taxon>
        <taxon>Saccharibacillus</taxon>
    </lineage>
</organism>
<proteinExistence type="predicted"/>
<dbReference type="RefSeq" id="WP_141448075.1">
    <property type="nucleotide sequence ID" value="NZ_CBCSAZ010000007.1"/>
</dbReference>
<dbReference type="EMBL" id="CP041217">
    <property type="protein sequence ID" value="QDH21530.1"/>
    <property type="molecule type" value="Genomic_DNA"/>
</dbReference>
<feature type="transmembrane region" description="Helical" evidence="1">
    <location>
        <begin position="57"/>
        <end position="79"/>
    </location>
</feature>
<evidence type="ECO:0000313" key="3">
    <source>
        <dbReference type="Proteomes" id="UP000316968"/>
    </source>
</evidence>
<gene>
    <name evidence="2" type="ORF">FFV09_12165</name>
</gene>
<keyword evidence="1" id="KW-0812">Transmembrane</keyword>
<evidence type="ECO:0000256" key="1">
    <source>
        <dbReference type="SAM" id="Phobius"/>
    </source>
</evidence>
<reference evidence="2 3" key="1">
    <citation type="submission" date="2019-06" db="EMBL/GenBank/DDBJ databases">
        <title>Saccharibacillus brassicae sp. nov., an endophytic bacterium isolated from Chinese cabbage seeds (Brassica pekinensis).</title>
        <authorList>
            <person name="Jiang L."/>
            <person name="Lee J."/>
            <person name="Kim S.W."/>
        </authorList>
    </citation>
    <scope>NUCLEOTIDE SEQUENCE [LARGE SCALE GENOMIC DNA]</scope>
    <source>
        <strain evidence="3">KCTC 43072 / ATSA2</strain>
    </source>
</reference>
<keyword evidence="1" id="KW-1133">Transmembrane helix</keyword>
<name>A0A4Y6UY72_SACBS</name>
<dbReference type="KEGG" id="saca:FFV09_12165"/>
<dbReference type="AlphaFoldDB" id="A0A4Y6UY72"/>
<evidence type="ECO:0000313" key="2">
    <source>
        <dbReference type="EMBL" id="QDH21530.1"/>
    </source>
</evidence>
<sequence>MKVSRILMLVAAACELLLAIPVLGGWFVLATGWGALGFMFLLHLVTLVLAVRERVPYYGPIVGLVTSALGWVPFLGWAMHLASGIALLVNAFQGQQQQRRDAGRSEAGRRFY</sequence>
<dbReference type="OrthoDB" id="1925744at2"/>
<keyword evidence="3" id="KW-1185">Reference proteome</keyword>
<protein>
    <submittedName>
        <fullName evidence="2">Uncharacterized protein</fullName>
    </submittedName>
</protein>
<feature type="transmembrane region" description="Helical" evidence="1">
    <location>
        <begin position="29"/>
        <end position="50"/>
    </location>
</feature>
<accession>A0A4Y6UY72</accession>